<dbReference type="EMBL" id="GBXM01057026">
    <property type="protein sequence ID" value="JAH51551.1"/>
    <property type="molecule type" value="Transcribed_RNA"/>
</dbReference>
<proteinExistence type="predicted"/>
<reference evidence="1" key="1">
    <citation type="submission" date="2014-11" db="EMBL/GenBank/DDBJ databases">
        <authorList>
            <person name="Amaro Gonzalez C."/>
        </authorList>
    </citation>
    <scope>NUCLEOTIDE SEQUENCE</scope>
</reference>
<sequence length="25" mass="2661">MPLPGCSFEDDAELTFTKLSSVVSS</sequence>
<reference evidence="1" key="2">
    <citation type="journal article" date="2015" name="Fish Shellfish Immunol.">
        <title>Early steps in the European eel (Anguilla anguilla)-Vibrio vulnificus interaction in the gills: Role of the RtxA13 toxin.</title>
        <authorList>
            <person name="Callol A."/>
            <person name="Pajuelo D."/>
            <person name="Ebbesson L."/>
            <person name="Teles M."/>
            <person name="MacKenzie S."/>
            <person name="Amaro C."/>
        </authorList>
    </citation>
    <scope>NUCLEOTIDE SEQUENCE</scope>
</reference>
<accession>A0A0E9U3H6</accession>
<dbReference type="AlphaFoldDB" id="A0A0E9U3H6"/>
<name>A0A0E9U3H6_ANGAN</name>
<evidence type="ECO:0000313" key="1">
    <source>
        <dbReference type="EMBL" id="JAH59523.1"/>
    </source>
</evidence>
<dbReference type="EMBL" id="GBXM01049054">
    <property type="protein sequence ID" value="JAH59523.1"/>
    <property type="molecule type" value="Transcribed_RNA"/>
</dbReference>
<protein>
    <submittedName>
        <fullName evidence="1">Uncharacterized protein</fullName>
    </submittedName>
</protein>
<organism evidence="1">
    <name type="scientific">Anguilla anguilla</name>
    <name type="common">European freshwater eel</name>
    <name type="synonym">Muraena anguilla</name>
    <dbReference type="NCBI Taxonomy" id="7936"/>
    <lineage>
        <taxon>Eukaryota</taxon>
        <taxon>Metazoa</taxon>
        <taxon>Chordata</taxon>
        <taxon>Craniata</taxon>
        <taxon>Vertebrata</taxon>
        <taxon>Euteleostomi</taxon>
        <taxon>Actinopterygii</taxon>
        <taxon>Neopterygii</taxon>
        <taxon>Teleostei</taxon>
        <taxon>Anguilliformes</taxon>
        <taxon>Anguillidae</taxon>
        <taxon>Anguilla</taxon>
    </lineage>
</organism>